<accession>A0A3M7LZL6</accession>
<dbReference type="Proteomes" id="UP000265663">
    <property type="component" value="Unassembled WGS sequence"/>
</dbReference>
<dbReference type="OrthoDB" id="3679165at2759"/>
<name>A0A3M7LZL6_9PLEO</name>
<evidence type="ECO:0000313" key="2">
    <source>
        <dbReference type="EMBL" id="RMZ67703.1"/>
    </source>
</evidence>
<keyword evidence="1" id="KW-0732">Signal</keyword>
<feature type="chain" id="PRO_5018074524" evidence="1">
    <location>
        <begin position="29"/>
        <end position="161"/>
    </location>
</feature>
<feature type="signal peptide" evidence="1">
    <location>
        <begin position="1"/>
        <end position="28"/>
    </location>
</feature>
<reference evidence="2 3" key="1">
    <citation type="journal article" date="2014" name="PLoS ONE">
        <title>De novo Genome Assembly of the Fungal Plant Pathogen Pyrenophora semeniperda.</title>
        <authorList>
            <person name="Soliai M.M."/>
            <person name="Meyer S.E."/>
            <person name="Udall J.A."/>
            <person name="Elzinga D.E."/>
            <person name="Hermansen R.A."/>
            <person name="Bodily P.M."/>
            <person name="Hart A.A."/>
            <person name="Coleman C.E."/>
        </authorList>
    </citation>
    <scope>NUCLEOTIDE SEQUENCE [LARGE SCALE GENOMIC DNA]</scope>
    <source>
        <strain evidence="2 3">CCB06</strain>
        <tissue evidence="2">Mycelium</tissue>
    </source>
</reference>
<keyword evidence="3" id="KW-1185">Reference proteome</keyword>
<evidence type="ECO:0000256" key="1">
    <source>
        <dbReference type="SAM" id="SignalP"/>
    </source>
</evidence>
<dbReference type="AlphaFoldDB" id="A0A3M7LZL6"/>
<proteinExistence type="predicted"/>
<sequence>MISKTFRAAAITVLALLTPSIAADGADAASWPTGINVAPGIKENIKALYRAVNDPKGSLAVAATFTPNGSFVENGMTFEGHTEISTAIASAYNTTFLTQNHTIFEAYAIQSPGLNLMLRGSSRSERFNGSIQEEDFVAWVTTSKVSLAQGEPKIERLQVFH</sequence>
<organism evidence="2 3">
    <name type="scientific">Pyrenophora seminiperda CCB06</name>
    <dbReference type="NCBI Taxonomy" id="1302712"/>
    <lineage>
        <taxon>Eukaryota</taxon>
        <taxon>Fungi</taxon>
        <taxon>Dikarya</taxon>
        <taxon>Ascomycota</taxon>
        <taxon>Pezizomycotina</taxon>
        <taxon>Dothideomycetes</taxon>
        <taxon>Pleosporomycetidae</taxon>
        <taxon>Pleosporales</taxon>
        <taxon>Pleosporineae</taxon>
        <taxon>Pleosporaceae</taxon>
        <taxon>Pyrenophora</taxon>
    </lineage>
</organism>
<dbReference type="EMBL" id="KE747810">
    <property type="protein sequence ID" value="RMZ67703.1"/>
    <property type="molecule type" value="Genomic_DNA"/>
</dbReference>
<evidence type="ECO:0000313" key="3">
    <source>
        <dbReference type="Proteomes" id="UP000265663"/>
    </source>
</evidence>
<protein>
    <submittedName>
        <fullName evidence="2">SnoaL-like domain-containing</fullName>
    </submittedName>
</protein>
<gene>
    <name evidence="2" type="ORF">GMOD_00001665</name>
</gene>